<dbReference type="EMBL" id="CP080467">
    <property type="protein sequence ID" value="UNO49856.1"/>
    <property type="molecule type" value="Genomic_DNA"/>
</dbReference>
<evidence type="ECO:0000313" key="1">
    <source>
        <dbReference type="EMBL" id="UNO49856.1"/>
    </source>
</evidence>
<sequence length="325" mass="36481">MQRLAVFIRESQTWSQAHRGTDLLRRVADALRQHLDIDAGMFVYRKRFIPNHFGQLDTRVRVYHAWGLCVPLEHLDSLLPQSPWYLGSSSFFCSQAWAPVSTLPSLWQHLFEQSDISYVGAWPLLDAYSRTICAMVLGSRSSRPADDEELLSLCASQISLVADLLVERRKAEDASRRDPLTGIFNRRGLLHFLPTVQQDAARMGATLIVGVLDVNAFKQINDQYGHARGDDVLLDVAQTLLSAIGESGIAARFGGDEFVFVRCVQGKTAEEVRQETIRQFIDKPYDVCVGCAAWNPDMEWQMCLDLADFRLYVGKGIQAGAEDGE</sequence>
<dbReference type="RefSeq" id="WP_021297922.1">
    <property type="nucleotide sequence ID" value="NZ_AURB01000164.1"/>
</dbReference>
<dbReference type="PROSITE" id="PS50887">
    <property type="entry name" value="GGDEF"/>
    <property type="match status" value="1"/>
</dbReference>
<dbReference type="GO" id="GO:0005886">
    <property type="term" value="C:plasma membrane"/>
    <property type="evidence" value="ECO:0007669"/>
    <property type="project" value="TreeGrafter"/>
</dbReference>
<dbReference type="InterPro" id="IPR000160">
    <property type="entry name" value="GGDEF_dom"/>
</dbReference>
<dbReference type="KEGG" id="aaco:K1I37_04930"/>
<evidence type="ECO:0000313" key="2">
    <source>
        <dbReference type="Proteomes" id="UP000829401"/>
    </source>
</evidence>
<dbReference type="InterPro" id="IPR043128">
    <property type="entry name" value="Rev_trsase/Diguanyl_cyclase"/>
</dbReference>
<reference evidence="2" key="1">
    <citation type="journal article" date="2022" name="G3 (Bethesda)">
        <title>Unveiling the complete genome sequence of Alicyclobacillus acidoterrestris DSM 3922T, a taint-producing strain.</title>
        <authorList>
            <person name="Leonardo I.C."/>
            <person name="Barreto Crespo M.T."/>
            <person name="Gaspar F.B."/>
        </authorList>
    </citation>
    <scope>NUCLEOTIDE SEQUENCE [LARGE SCALE GENOMIC DNA]</scope>
    <source>
        <strain evidence="2">DSM 3922</strain>
    </source>
</reference>
<dbReference type="OrthoDB" id="9759607at2"/>
<dbReference type="GO" id="GO:0043709">
    <property type="term" value="P:cell adhesion involved in single-species biofilm formation"/>
    <property type="evidence" value="ECO:0007669"/>
    <property type="project" value="TreeGrafter"/>
</dbReference>
<name>T0BQR4_ALIAG</name>
<protein>
    <submittedName>
        <fullName evidence="1">GGDEF domain-containing protein</fullName>
    </submittedName>
</protein>
<dbReference type="AlphaFoldDB" id="T0BQR4"/>
<gene>
    <name evidence="1" type="ORF">K1I37_04930</name>
</gene>
<dbReference type="Gene3D" id="3.30.70.270">
    <property type="match status" value="1"/>
</dbReference>
<dbReference type="GO" id="GO:0052621">
    <property type="term" value="F:diguanylate cyclase activity"/>
    <property type="evidence" value="ECO:0007669"/>
    <property type="project" value="TreeGrafter"/>
</dbReference>
<dbReference type="SUPFAM" id="SSF55073">
    <property type="entry name" value="Nucleotide cyclase"/>
    <property type="match status" value="1"/>
</dbReference>
<dbReference type="CDD" id="cd01949">
    <property type="entry name" value="GGDEF"/>
    <property type="match status" value="1"/>
</dbReference>
<dbReference type="PANTHER" id="PTHR45138:SF9">
    <property type="entry name" value="DIGUANYLATE CYCLASE DGCM-RELATED"/>
    <property type="match status" value="1"/>
</dbReference>
<dbReference type="eggNOG" id="COG3706">
    <property type="taxonomic scope" value="Bacteria"/>
</dbReference>
<dbReference type="NCBIfam" id="TIGR00254">
    <property type="entry name" value="GGDEF"/>
    <property type="match status" value="1"/>
</dbReference>
<organism evidence="1 2">
    <name type="scientific">Alicyclobacillus acidoterrestris (strain ATCC 49025 / DSM 3922 / CIP 106132 / NCIMB 13137 / GD3B)</name>
    <dbReference type="NCBI Taxonomy" id="1356854"/>
    <lineage>
        <taxon>Bacteria</taxon>
        <taxon>Bacillati</taxon>
        <taxon>Bacillota</taxon>
        <taxon>Bacilli</taxon>
        <taxon>Bacillales</taxon>
        <taxon>Alicyclobacillaceae</taxon>
        <taxon>Alicyclobacillus</taxon>
    </lineage>
</organism>
<dbReference type="InterPro" id="IPR050469">
    <property type="entry name" value="Diguanylate_Cyclase"/>
</dbReference>
<dbReference type="PANTHER" id="PTHR45138">
    <property type="entry name" value="REGULATORY COMPONENTS OF SENSORY TRANSDUCTION SYSTEM"/>
    <property type="match status" value="1"/>
</dbReference>
<keyword evidence="2" id="KW-1185">Reference proteome</keyword>
<dbReference type="GO" id="GO:1902201">
    <property type="term" value="P:negative regulation of bacterial-type flagellum-dependent cell motility"/>
    <property type="evidence" value="ECO:0007669"/>
    <property type="project" value="TreeGrafter"/>
</dbReference>
<dbReference type="STRING" id="1356854.N007_01605"/>
<dbReference type="Pfam" id="PF00990">
    <property type="entry name" value="GGDEF"/>
    <property type="match status" value="1"/>
</dbReference>
<proteinExistence type="predicted"/>
<dbReference type="SMART" id="SM00267">
    <property type="entry name" value="GGDEF"/>
    <property type="match status" value="1"/>
</dbReference>
<accession>T0BQR4</accession>
<accession>A0A9E6ZMQ4</accession>
<dbReference type="InterPro" id="IPR029787">
    <property type="entry name" value="Nucleotide_cyclase"/>
</dbReference>
<dbReference type="Proteomes" id="UP000829401">
    <property type="component" value="Chromosome"/>
</dbReference>